<evidence type="ECO:0000256" key="3">
    <source>
        <dbReference type="ARBA" id="ARBA00011950"/>
    </source>
</evidence>
<keyword evidence="5" id="KW-0501">Molybdenum cofactor biosynthesis</keyword>
<comment type="subunit">
    <text evidence="6">Heterotetramer of 2 MoaD subunits and 2 MoaE subunits. Also stable as homodimer. The enzyme changes between these two forms during catalysis.</text>
</comment>
<organism evidence="13 14">
    <name type="scientific">Cobetia crustatorum</name>
    <dbReference type="NCBI Taxonomy" id="553385"/>
    <lineage>
        <taxon>Bacteria</taxon>
        <taxon>Pseudomonadati</taxon>
        <taxon>Pseudomonadota</taxon>
        <taxon>Gammaproteobacteria</taxon>
        <taxon>Oceanospirillales</taxon>
        <taxon>Halomonadaceae</taxon>
        <taxon>Cobetia</taxon>
    </lineage>
</organism>
<gene>
    <name evidence="13" type="primary">moaE</name>
    <name evidence="13" type="ORF">FQP86_08650</name>
</gene>
<dbReference type="InterPro" id="IPR003448">
    <property type="entry name" value="Mopterin_biosynth_MoaE"/>
</dbReference>
<evidence type="ECO:0000256" key="7">
    <source>
        <dbReference type="ARBA" id="ARBA00029745"/>
    </source>
</evidence>
<evidence type="ECO:0000313" key="14">
    <source>
        <dbReference type="Proteomes" id="UP000319941"/>
    </source>
</evidence>
<dbReference type="Pfam" id="PF02391">
    <property type="entry name" value="MoaE"/>
    <property type="match status" value="1"/>
</dbReference>
<dbReference type="STRING" id="553385.GCA_000591415_00585"/>
<evidence type="ECO:0000256" key="8">
    <source>
        <dbReference type="ARBA" id="ARBA00030407"/>
    </source>
</evidence>
<sequence length="189" mass="21229">MPSSTDKQAFSVSIQVDDFDIRAEQRYLTNTRGQVGAIVAFTGLVRDFNQRPDVVALTLEHYPGMTERSLEQLLDEARERFSLNGARIIHRVGRLEPGDNIVLVLVASAHRQAAFAACDFLMDNLKSRAPFWKKEHTASGDYWVRERTSDRDALMRWQLPVSEAATNMTEHPDKPDPSSLGVPQTSGET</sequence>
<evidence type="ECO:0000256" key="5">
    <source>
        <dbReference type="ARBA" id="ARBA00023150"/>
    </source>
</evidence>
<dbReference type="OrthoDB" id="9803224at2"/>
<evidence type="ECO:0000256" key="11">
    <source>
        <dbReference type="ARBA" id="ARBA00049878"/>
    </source>
</evidence>
<dbReference type="EC" id="2.8.1.12" evidence="3"/>
<evidence type="ECO:0000256" key="9">
    <source>
        <dbReference type="ARBA" id="ARBA00030781"/>
    </source>
</evidence>
<evidence type="ECO:0000256" key="6">
    <source>
        <dbReference type="ARBA" id="ARBA00026066"/>
    </source>
</evidence>
<evidence type="ECO:0000313" key="13">
    <source>
        <dbReference type="EMBL" id="TVU70790.1"/>
    </source>
</evidence>
<name>A0A558HNS5_9GAMM</name>
<proteinExistence type="inferred from homology"/>
<comment type="similarity">
    <text evidence="2">Belongs to the MoaE family.</text>
</comment>
<evidence type="ECO:0000256" key="12">
    <source>
        <dbReference type="SAM" id="MobiDB-lite"/>
    </source>
</evidence>
<dbReference type="PANTHER" id="PTHR23404">
    <property type="entry name" value="MOLYBDOPTERIN SYNTHASE RELATED"/>
    <property type="match status" value="1"/>
</dbReference>
<accession>A0A558HNS5</accession>
<comment type="pathway">
    <text evidence="1">Cofactor biosynthesis; molybdopterin biosynthesis.</text>
</comment>
<dbReference type="CDD" id="cd00756">
    <property type="entry name" value="MoaE"/>
    <property type="match status" value="1"/>
</dbReference>
<evidence type="ECO:0000256" key="2">
    <source>
        <dbReference type="ARBA" id="ARBA00005426"/>
    </source>
</evidence>
<dbReference type="GO" id="GO:0030366">
    <property type="term" value="F:molybdopterin synthase activity"/>
    <property type="evidence" value="ECO:0007669"/>
    <property type="project" value="UniProtKB-EC"/>
</dbReference>
<evidence type="ECO:0000256" key="1">
    <source>
        <dbReference type="ARBA" id="ARBA00005046"/>
    </source>
</evidence>
<feature type="region of interest" description="Disordered" evidence="12">
    <location>
        <begin position="162"/>
        <end position="189"/>
    </location>
</feature>
<dbReference type="NCBIfam" id="NF007959">
    <property type="entry name" value="PRK10678.1"/>
    <property type="match status" value="1"/>
</dbReference>
<dbReference type="SUPFAM" id="SSF54690">
    <property type="entry name" value="Molybdopterin synthase subunit MoaE"/>
    <property type="match status" value="1"/>
</dbReference>
<comment type="catalytic activity">
    <reaction evidence="11">
        <text>2 [molybdopterin-synthase sulfur-carrier protein]-C-terminal-Gly-aminoethanethioate + cyclic pyranopterin phosphate + H2O = molybdopterin + 2 [molybdopterin-synthase sulfur-carrier protein]-C-terminal Gly-Gly + 2 H(+)</text>
        <dbReference type="Rhea" id="RHEA:26333"/>
        <dbReference type="Rhea" id="RHEA-COMP:12202"/>
        <dbReference type="Rhea" id="RHEA-COMP:19907"/>
        <dbReference type="ChEBI" id="CHEBI:15377"/>
        <dbReference type="ChEBI" id="CHEBI:15378"/>
        <dbReference type="ChEBI" id="CHEBI:58698"/>
        <dbReference type="ChEBI" id="CHEBI:59648"/>
        <dbReference type="ChEBI" id="CHEBI:90778"/>
        <dbReference type="ChEBI" id="CHEBI:232372"/>
        <dbReference type="EC" id="2.8.1.12"/>
    </reaction>
</comment>
<dbReference type="EMBL" id="VNFH01000005">
    <property type="protein sequence ID" value="TVU70790.1"/>
    <property type="molecule type" value="Genomic_DNA"/>
</dbReference>
<evidence type="ECO:0000256" key="10">
    <source>
        <dbReference type="ARBA" id="ARBA00032474"/>
    </source>
</evidence>
<dbReference type="UniPathway" id="UPA00344"/>
<dbReference type="Proteomes" id="UP000319941">
    <property type="component" value="Unassembled WGS sequence"/>
</dbReference>
<keyword evidence="14" id="KW-1185">Reference proteome</keyword>
<dbReference type="InterPro" id="IPR036563">
    <property type="entry name" value="MoaE_sf"/>
</dbReference>
<comment type="caution">
    <text evidence="13">The sequence shown here is derived from an EMBL/GenBank/DDBJ whole genome shotgun (WGS) entry which is preliminary data.</text>
</comment>
<keyword evidence="13" id="KW-0808">Transferase</keyword>
<dbReference type="GO" id="GO:0006777">
    <property type="term" value="P:Mo-molybdopterin cofactor biosynthetic process"/>
    <property type="evidence" value="ECO:0007669"/>
    <property type="project" value="UniProtKB-KW"/>
</dbReference>
<evidence type="ECO:0000256" key="4">
    <source>
        <dbReference type="ARBA" id="ARBA00013858"/>
    </source>
</evidence>
<reference evidence="13 14" key="1">
    <citation type="submission" date="2019-07" db="EMBL/GenBank/DDBJ databases">
        <title>Diversity of Bacteria from Kongsfjorden, Arctic.</title>
        <authorList>
            <person name="Yu Y."/>
        </authorList>
    </citation>
    <scope>NUCLEOTIDE SEQUENCE [LARGE SCALE GENOMIC DNA]</scope>
    <source>
        <strain evidence="13 14">SM1923</strain>
    </source>
</reference>
<dbReference type="AlphaFoldDB" id="A0A558HNS5"/>
<protein>
    <recommendedName>
        <fullName evidence="4">Molybdopterin synthase catalytic subunit</fullName>
        <ecNumber evidence="3">2.8.1.12</ecNumber>
    </recommendedName>
    <alternativeName>
        <fullName evidence="9">MPT synthase subunit 2</fullName>
    </alternativeName>
    <alternativeName>
        <fullName evidence="7">Molybdenum cofactor biosynthesis protein E</fullName>
    </alternativeName>
    <alternativeName>
        <fullName evidence="8">Molybdopterin-converting factor large subunit</fullName>
    </alternativeName>
    <alternativeName>
        <fullName evidence="10">Molybdopterin-converting factor subunit 2</fullName>
    </alternativeName>
</protein>
<dbReference type="Gene3D" id="3.90.1170.40">
    <property type="entry name" value="Molybdopterin biosynthesis MoaE subunit"/>
    <property type="match status" value="1"/>
</dbReference>